<organism evidence="3 4">
    <name type="scientific">Niveibacterium umoris</name>
    <dbReference type="NCBI Taxonomy" id="1193620"/>
    <lineage>
        <taxon>Bacteria</taxon>
        <taxon>Pseudomonadati</taxon>
        <taxon>Pseudomonadota</taxon>
        <taxon>Betaproteobacteria</taxon>
        <taxon>Rhodocyclales</taxon>
        <taxon>Rhodocyclaceae</taxon>
        <taxon>Niveibacterium</taxon>
    </lineage>
</organism>
<accession>A0A840BFL8</accession>
<dbReference type="RefSeq" id="WP_183632782.1">
    <property type="nucleotide sequence ID" value="NZ_BAABLE010000011.1"/>
</dbReference>
<sequence length="119" mass="12327">MFDPARHLKTWARIALLAVLMAATAPTISRALASLDPRFDAASLCRVASDRKGESSPASDQAACPYCLVANLGHALGSPPPTLPVPTTRHGVPQAATAAPQTSSAPHWGDARAPPILTL</sequence>
<keyword evidence="2" id="KW-0732">Signal</keyword>
<reference evidence="3 4" key="1">
    <citation type="submission" date="2020-08" db="EMBL/GenBank/DDBJ databases">
        <title>Genomic Encyclopedia of Type Strains, Phase IV (KMG-IV): sequencing the most valuable type-strain genomes for metagenomic binning, comparative biology and taxonomic classification.</title>
        <authorList>
            <person name="Goeker M."/>
        </authorList>
    </citation>
    <scope>NUCLEOTIDE SEQUENCE [LARGE SCALE GENOMIC DNA]</scope>
    <source>
        <strain evidence="3 4">DSM 106739</strain>
    </source>
</reference>
<feature type="chain" id="PRO_5033054174" description="DUF2946 domain-containing protein" evidence="2">
    <location>
        <begin position="32"/>
        <end position="119"/>
    </location>
</feature>
<protein>
    <recommendedName>
        <fullName evidence="5">DUF2946 domain-containing protein</fullName>
    </recommendedName>
</protein>
<evidence type="ECO:0000313" key="3">
    <source>
        <dbReference type="EMBL" id="MBB4011820.1"/>
    </source>
</evidence>
<feature type="signal peptide" evidence="2">
    <location>
        <begin position="1"/>
        <end position="31"/>
    </location>
</feature>
<proteinExistence type="predicted"/>
<dbReference type="EMBL" id="JACIET010000001">
    <property type="protein sequence ID" value="MBB4011820.1"/>
    <property type="molecule type" value="Genomic_DNA"/>
</dbReference>
<gene>
    <name evidence="3" type="ORF">GGR36_001128</name>
</gene>
<dbReference type="AlphaFoldDB" id="A0A840BFL8"/>
<feature type="region of interest" description="Disordered" evidence="1">
    <location>
        <begin position="78"/>
        <end position="112"/>
    </location>
</feature>
<dbReference type="Pfam" id="PF11162">
    <property type="entry name" value="DUF2946"/>
    <property type="match status" value="1"/>
</dbReference>
<name>A0A840BFL8_9RHOO</name>
<evidence type="ECO:0000256" key="1">
    <source>
        <dbReference type="SAM" id="MobiDB-lite"/>
    </source>
</evidence>
<dbReference type="Proteomes" id="UP000561045">
    <property type="component" value="Unassembled WGS sequence"/>
</dbReference>
<keyword evidence="4" id="KW-1185">Reference proteome</keyword>
<feature type="compositionally biased region" description="Low complexity" evidence="1">
    <location>
        <begin position="93"/>
        <end position="106"/>
    </location>
</feature>
<evidence type="ECO:0008006" key="5">
    <source>
        <dbReference type="Google" id="ProtNLM"/>
    </source>
</evidence>
<comment type="caution">
    <text evidence="3">The sequence shown here is derived from an EMBL/GenBank/DDBJ whole genome shotgun (WGS) entry which is preliminary data.</text>
</comment>
<dbReference type="InterPro" id="IPR021333">
    <property type="entry name" value="DUF2946"/>
</dbReference>
<evidence type="ECO:0000256" key="2">
    <source>
        <dbReference type="SAM" id="SignalP"/>
    </source>
</evidence>
<evidence type="ECO:0000313" key="4">
    <source>
        <dbReference type="Proteomes" id="UP000561045"/>
    </source>
</evidence>